<keyword evidence="6 7" id="KW-0472">Membrane</keyword>
<dbReference type="CDD" id="cd07185">
    <property type="entry name" value="OmpA_C-like"/>
    <property type="match status" value="1"/>
</dbReference>
<name>A0A369ADY0_9FIRM</name>
<dbReference type="SUPFAM" id="SSF103088">
    <property type="entry name" value="OmpA-like"/>
    <property type="match status" value="1"/>
</dbReference>
<comment type="similarity">
    <text evidence="2">Belongs to the MotB family.</text>
</comment>
<reference evidence="10 11" key="1">
    <citation type="submission" date="2018-07" db="EMBL/GenBank/DDBJ databases">
        <title>Genomic Encyclopedia of Type Strains, Phase IV (KMG-IV): sequencing the most valuable type-strain genomes for metagenomic binning, comparative biology and taxonomic classification.</title>
        <authorList>
            <person name="Goeker M."/>
        </authorList>
    </citation>
    <scope>NUCLEOTIDE SEQUENCE [LARGE SCALE GENOMIC DNA]</scope>
    <source>
        <strain evidence="10 11">DSM 27016</strain>
    </source>
</reference>
<dbReference type="PROSITE" id="PS51123">
    <property type="entry name" value="OMPA_2"/>
    <property type="match status" value="1"/>
</dbReference>
<dbReference type="InterPro" id="IPR036737">
    <property type="entry name" value="OmpA-like_sf"/>
</dbReference>
<evidence type="ECO:0000313" key="11">
    <source>
        <dbReference type="Proteomes" id="UP000253034"/>
    </source>
</evidence>
<dbReference type="InterPro" id="IPR050330">
    <property type="entry name" value="Bact_OuterMem_StrucFunc"/>
</dbReference>
<evidence type="ECO:0000259" key="9">
    <source>
        <dbReference type="PROSITE" id="PS51123"/>
    </source>
</evidence>
<evidence type="ECO:0000256" key="4">
    <source>
        <dbReference type="ARBA" id="ARBA00022692"/>
    </source>
</evidence>
<accession>A0A369ADY0</accession>
<keyword evidence="5 8" id="KW-1133">Transmembrane helix</keyword>
<dbReference type="GO" id="GO:0005886">
    <property type="term" value="C:plasma membrane"/>
    <property type="evidence" value="ECO:0007669"/>
    <property type="project" value="UniProtKB-SubCell"/>
</dbReference>
<organism evidence="10 11">
    <name type="scientific">Anaerobacterium chartisolvens</name>
    <dbReference type="NCBI Taxonomy" id="1297424"/>
    <lineage>
        <taxon>Bacteria</taxon>
        <taxon>Bacillati</taxon>
        <taxon>Bacillota</taxon>
        <taxon>Clostridia</taxon>
        <taxon>Eubacteriales</taxon>
        <taxon>Oscillospiraceae</taxon>
        <taxon>Anaerobacterium</taxon>
    </lineage>
</organism>
<keyword evidence="4 8" id="KW-0812">Transmembrane</keyword>
<sequence>MSNKKKIHHEEHVDETWLIPYADMLTLLLALFIVMFAMGQTNKEKLHQISDQFNIIFSGGSGFFEKDGQSLVPHLNHGGSLSPQLVEADKMNEIKSMLDKEIEQEGHSDKISLVLNDEGLEISIQDTVLFEPGDATILDKASPMLNFVAKVLSTIDNKVRITGHTDNIPIKNRQFRSNWDLSAIRAINAMEFLIDTGGIEPNRFLIQGNGEYSPKFDNSTESGRAKNRRIEVSIIRKYPLDE</sequence>
<dbReference type="RefSeq" id="WP_114300481.1">
    <property type="nucleotide sequence ID" value="NZ_QPJT01000057.1"/>
</dbReference>
<feature type="domain" description="OmpA-like" evidence="9">
    <location>
        <begin position="118"/>
        <end position="238"/>
    </location>
</feature>
<evidence type="ECO:0000256" key="6">
    <source>
        <dbReference type="ARBA" id="ARBA00023136"/>
    </source>
</evidence>
<dbReference type="InterPro" id="IPR006665">
    <property type="entry name" value="OmpA-like"/>
</dbReference>
<evidence type="ECO:0000313" key="10">
    <source>
        <dbReference type="EMBL" id="RCX07305.1"/>
    </source>
</evidence>
<proteinExistence type="inferred from homology"/>
<dbReference type="Proteomes" id="UP000253034">
    <property type="component" value="Unassembled WGS sequence"/>
</dbReference>
<evidence type="ECO:0000256" key="8">
    <source>
        <dbReference type="SAM" id="Phobius"/>
    </source>
</evidence>
<evidence type="ECO:0000256" key="1">
    <source>
        <dbReference type="ARBA" id="ARBA00004162"/>
    </source>
</evidence>
<protein>
    <submittedName>
        <fullName evidence="10">Chemotaxis protein MotB</fullName>
    </submittedName>
</protein>
<gene>
    <name evidence="10" type="ORF">DFR58_1573</name>
</gene>
<dbReference type="Gene3D" id="3.30.1330.60">
    <property type="entry name" value="OmpA-like domain"/>
    <property type="match status" value="1"/>
</dbReference>
<dbReference type="EMBL" id="QPJT01000057">
    <property type="protein sequence ID" value="RCX07305.1"/>
    <property type="molecule type" value="Genomic_DNA"/>
</dbReference>
<dbReference type="InterPro" id="IPR025713">
    <property type="entry name" value="MotB-like_N_dom"/>
</dbReference>
<dbReference type="AlphaFoldDB" id="A0A369ADY0"/>
<evidence type="ECO:0000256" key="5">
    <source>
        <dbReference type="ARBA" id="ARBA00022989"/>
    </source>
</evidence>
<comment type="subcellular location">
    <subcellularLocation>
        <location evidence="1">Cell membrane</location>
        <topology evidence="1">Single-pass membrane protein</topology>
    </subcellularLocation>
</comment>
<keyword evidence="11" id="KW-1185">Reference proteome</keyword>
<keyword evidence="3" id="KW-1003">Cell membrane</keyword>
<dbReference type="PANTHER" id="PTHR30329">
    <property type="entry name" value="STATOR ELEMENT OF FLAGELLAR MOTOR COMPLEX"/>
    <property type="match status" value="1"/>
</dbReference>
<evidence type="ECO:0000256" key="7">
    <source>
        <dbReference type="PROSITE-ProRule" id="PRU00473"/>
    </source>
</evidence>
<evidence type="ECO:0000256" key="2">
    <source>
        <dbReference type="ARBA" id="ARBA00008914"/>
    </source>
</evidence>
<comment type="caution">
    <text evidence="10">The sequence shown here is derived from an EMBL/GenBank/DDBJ whole genome shotgun (WGS) entry which is preliminary data.</text>
</comment>
<dbReference type="PANTHER" id="PTHR30329:SF21">
    <property type="entry name" value="LIPOPROTEIN YIAD-RELATED"/>
    <property type="match status" value="1"/>
</dbReference>
<evidence type="ECO:0000256" key="3">
    <source>
        <dbReference type="ARBA" id="ARBA00022475"/>
    </source>
</evidence>
<dbReference type="Pfam" id="PF13677">
    <property type="entry name" value="MotB_plug"/>
    <property type="match status" value="1"/>
</dbReference>
<dbReference type="Pfam" id="PF00691">
    <property type="entry name" value="OmpA"/>
    <property type="match status" value="1"/>
</dbReference>
<feature type="transmembrane region" description="Helical" evidence="8">
    <location>
        <begin position="18"/>
        <end position="38"/>
    </location>
</feature>
<dbReference type="OrthoDB" id="9815217at2"/>